<dbReference type="Pfam" id="PF16884">
    <property type="entry name" value="ADH_N_2"/>
    <property type="match status" value="1"/>
</dbReference>
<keyword evidence="1" id="KW-0560">Oxidoreductase</keyword>
<dbReference type="PANTHER" id="PTHR43205">
    <property type="entry name" value="PROSTAGLANDIN REDUCTASE"/>
    <property type="match status" value="1"/>
</dbReference>
<dbReference type="InterPro" id="IPR013149">
    <property type="entry name" value="ADH-like_C"/>
</dbReference>
<dbReference type="SUPFAM" id="SSF50129">
    <property type="entry name" value="GroES-like"/>
    <property type="match status" value="1"/>
</dbReference>
<reference evidence="3 4" key="1">
    <citation type="submission" date="2018-06" db="EMBL/GenBank/DDBJ databases">
        <title>Complete Genomes of Monosporascus.</title>
        <authorList>
            <person name="Robinson A.J."/>
            <person name="Natvig D.O."/>
        </authorList>
    </citation>
    <scope>NUCLEOTIDE SEQUENCE [LARGE SCALE GENOMIC DNA]</scope>
    <source>
        <strain evidence="3 4">CBS 609.92</strain>
    </source>
</reference>
<dbReference type="SUPFAM" id="SSF51735">
    <property type="entry name" value="NAD(P)-binding Rossmann-fold domains"/>
    <property type="match status" value="1"/>
</dbReference>
<dbReference type="InterPro" id="IPR020843">
    <property type="entry name" value="ER"/>
</dbReference>
<dbReference type="InterPro" id="IPR041694">
    <property type="entry name" value="ADH_N_2"/>
</dbReference>
<dbReference type="SMART" id="SM00829">
    <property type="entry name" value="PKS_ER"/>
    <property type="match status" value="1"/>
</dbReference>
<proteinExistence type="predicted"/>
<dbReference type="Gene3D" id="3.90.180.10">
    <property type="entry name" value="Medium-chain alcohol dehydrogenases, catalytic domain"/>
    <property type="match status" value="1"/>
</dbReference>
<gene>
    <name evidence="3" type="ORF">DL762_001098</name>
</gene>
<evidence type="ECO:0000313" key="3">
    <source>
        <dbReference type="EMBL" id="RYO93399.1"/>
    </source>
</evidence>
<protein>
    <recommendedName>
        <fullName evidence="2">Enoyl reductase (ER) domain-containing protein</fullName>
    </recommendedName>
</protein>
<dbReference type="Gene3D" id="3.40.50.720">
    <property type="entry name" value="NAD(P)-binding Rossmann-like Domain"/>
    <property type="match status" value="1"/>
</dbReference>
<dbReference type="PANTHER" id="PTHR43205:SF7">
    <property type="entry name" value="PROSTAGLANDIN REDUCTASE 1"/>
    <property type="match status" value="1"/>
</dbReference>
<evidence type="ECO:0000256" key="1">
    <source>
        <dbReference type="ARBA" id="ARBA00023002"/>
    </source>
</evidence>
<dbReference type="Proteomes" id="UP000294003">
    <property type="component" value="Unassembled WGS sequence"/>
</dbReference>
<evidence type="ECO:0000259" key="2">
    <source>
        <dbReference type="SMART" id="SM00829"/>
    </source>
</evidence>
<name>A0ABY0HLF5_9PEZI</name>
<sequence length="348" mass="37838">MVANKTFIFKKVPTGFPVPGEHLVVETRSFDLSAVPAGGLVVEVLSASLDPYLRGRMREAHIPSYFPAFNLNEAVENNTIARVLSSDDEGYKAGDVVRASLPLAEYAVVPAEKLPKVTKIDNPCGLSLDLFLGPLGMPGLTAYSSLYKIGRPKKGETIFVSSAAGAVGQVVGQIAKREGLAVIGSVGSDEKLDFILNELGCFDAGFNYKKEKPVDALKRLAPQGLDIYYENVGGEHLEAALAHMNVRGRIVVCGMIEGYNKPMEEHYGVRNLGEFLPKRLSMAGFLVGDEEFGPAYAEDHRRDVQKWIADGSFRPTLHITRGIENGPEGLLEIFQGKNFGKAVLKIKE</sequence>
<dbReference type="InterPro" id="IPR045010">
    <property type="entry name" value="MDR_fam"/>
</dbReference>
<accession>A0ABY0HLF5</accession>
<comment type="caution">
    <text evidence="3">The sequence shown here is derived from an EMBL/GenBank/DDBJ whole genome shotgun (WGS) entry which is preliminary data.</text>
</comment>
<dbReference type="CDD" id="cd05288">
    <property type="entry name" value="PGDH"/>
    <property type="match status" value="1"/>
</dbReference>
<dbReference type="EMBL" id="QJNS01000018">
    <property type="protein sequence ID" value="RYO93399.1"/>
    <property type="molecule type" value="Genomic_DNA"/>
</dbReference>
<evidence type="ECO:0000313" key="4">
    <source>
        <dbReference type="Proteomes" id="UP000294003"/>
    </source>
</evidence>
<organism evidence="3 4">
    <name type="scientific">Monosporascus cannonballus</name>
    <dbReference type="NCBI Taxonomy" id="155416"/>
    <lineage>
        <taxon>Eukaryota</taxon>
        <taxon>Fungi</taxon>
        <taxon>Dikarya</taxon>
        <taxon>Ascomycota</taxon>
        <taxon>Pezizomycotina</taxon>
        <taxon>Sordariomycetes</taxon>
        <taxon>Xylariomycetidae</taxon>
        <taxon>Xylariales</taxon>
        <taxon>Xylariales incertae sedis</taxon>
        <taxon>Monosporascus</taxon>
    </lineage>
</organism>
<dbReference type="InterPro" id="IPR036291">
    <property type="entry name" value="NAD(P)-bd_dom_sf"/>
</dbReference>
<feature type="domain" description="Enoyl reductase (ER)" evidence="2">
    <location>
        <begin position="20"/>
        <end position="344"/>
    </location>
</feature>
<keyword evidence="4" id="KW-1185">Reference proteome</keyword>
<dbReference type="Pfam" id="PF00107">
    <property type="entry name" value="ADH_zinc_N"/>
    <property type="match status" value="1"/>
</dbReference>
<dbReference type="InterPro" id="IPR011032">
    <property type="entry name" value="GroES-like_sf"/>
</dbReference>